<dbReference type="AlphaFoldDB" id="A0A4Q9DKQ6"/>
<protein>
    <submittedName>
        <fullName evidence="2">Lipase</fullName>
    </submittedName>
</protein>
<gene>
    <name evidence="2" type="ORF">EYB31_28185</name>
</gene>
<name>A0A4Q9DKQ6_9BACL</name>
<dbReference type="InterPro" id="IPR036514">
    <property type="entry name" value="SGNH_hydro_sf"/>
</dbReference>
<dbReference type="GO" id="GO:0004622">
    <property type="term" value="F:phosphatidylcholine lysophospholipase activity"/>
    <property type="evidence" value="ECO:0007669"/>
    <property type="project" value="TreeGrafter"/>
</dbReference>
<dbReference type="OrthoDB" id="2536002at2"/>
<dbReference type="EMBL" id="SIRE01000023">
    <property type="protein sequence ID" value="TBL72742.1"/>
    <property type="molecule type" value="Genomic_DNA"/>
</dbReference>
<sequence length="362" mass="40651">MCIHEGVLFHNVSELEKRERLPGLRLQRFPRTVRESLNAKARVKAAQSNGCEIRFVTESRYVNVTVSAVESGGFAHVFRGDLYHSSHPLTAGVLHTLHLETPERLAQVSQTVLHNRAYSPDVWRIHFDRVGAVFHEVDAFGCEVRPPESGPLPKLTLLAYGSSITQAAGATNHYNGYIQQAARRLEADALNLGLSGSCYCEREIADFIAGHGGWDAAFLELGVNMRGVFTPEQYEQRASYLLDRVIAENPGKPVFITTIYPNRATFFTNPGDPLAEHERRYNDILRNYAARTPYPDLHLIEGHEIMSDFTSLTTDLIHPSDYGHMLMGEQLAGHMRPAIERLRTMQQQAANQLESDMSQIQL</sequence>
<dbReference type="PANTHER" id="PTHR30383">
    <property type="entry name" value="THIOESTERASE 1/PROTEASE 1/LYSOPHOSPHOLIPASE L1"/>
    <property type="match status" value="1"/>
</dbReference>
<dbReference type="Proteomes" id="UP000293142">
    <property type="component" value="Unassembled WGS sequence"/>
</dbReference>
<keyword evidence="3" id="KW-1185">Reference proteome</keyword>
<evidence type="ECO:0000313" key="2">
    <source>
        <dbReference type="EMBL" id="TBL72742.1"/>
    </source>
</evidence>
<dbReference type="Pfam" id="PF13472">
    <property type="entry name" value="Lipase_GDSL_2"/>
    <property type="match status" value="1"/>
</dbReference>
<dbReference type="PANTHER" id="PTHR30383:SF5">
    <property type="entry name" value="SGNH HYDROLASE-TYPE ESTERASE DOMAIN-CONTAINING PROTEIN"/>
    <property type="match status" value="1"/>
</dbReference>
<evidence type="ECO:0000259" key="1">
    <source>
        <dbReference type="Pfam" id="PF13472"/>
    </source>
</evidence>
<comment type="caution">
    <text evidence="2">The sequence shown here is derived from an EMBL/GenBank/DDBJ whole genome shotgun (WGS) entry which is preliminary data.</text>
</comment>
<dbReference type="InterPro" id="IPR051532">
    <property type="entry name" value="Ester_Hydrolysis_Enzymes"/>
</dbReference>
<accession>A0A4Q9DKQ6</accession>
<dbReference type="Gene3D" id="3.40.50.1110">
    <property type="entry name" value="SGNH hydrolase"/>
    <property type="match status" value="1"/>
</dbReference>
<dbReference type="InterPro" id="IPR013830">
    <property type="entry name" value="SGNH_hydro"/>
</dbReference>
<dbReference type="CDD" id="cd00229">
    <property type="entry name" value="SGNH_hydrolase"/>
    <property type="match status" value="1"/>
</dbReference>
<reference evidence="2 3" key="1">
    <citation type="submission" date="2019-02" db="EMBL/GenBank/DDBJ databases">
        <title>Paenibacillus sp. nov., isolated from surface-sterilized tissue of Thalictrum simplex L.</title>
        <authorList>
            <person name="Tuo L."/>
        </authorList>
    </citation>
    <scope>NUCLEOTIDE SEQUENCE [LARGE SCALE GENOMIC DNA]</scope>
    <source>
        <strain evidence="2 3">N2SHLJ1</strain>
    </source>
</reference>
<evidence type="ECO:0000313" key="3">
    <source>
        <dbReference type="Proteomes" id="UP000293142"/>
    </source>
</evidence>
<dbReference type="SUPFAM" id="SSF52266">
    <property type="entry name" value="SGNH hydrolase"/>
    <property type="match status" value="1"/>
</dbReference>
<feature type="domain" description="SGNH hydrolase-type esterase" evidence="1">
    <location>
        <begin position="159"/>
        <end position="324"/>
    </location>
</feature>
<proteinExistence type="predicted"/>
<organism evidence="2 3">
    <name type="scientific">Paenibacillus thalictri</name>
    <dbReference type="NCBI Taxonomy" id="2527873"/>
    <lineage>
        <taxon>Bacteria</taxon>
        <taxon>Bacillati</taxon>
        <taxon>Bacillota</taxon>
        <taxon>Bacilli</taxon>
        <taxon>Bacillales</taxon>
        <taxon>Paenibacillaceae</taxon>
        <taxon>Paenibacillus</taxon>
    </lineage>
</organism>